<feature type="compositionally biased region" description="Polar residues" evidence="1">
    <location>
        <begin position="387"/>
        <end position="407"/>
    </location>
</feature>
<dbReference type="Proteomes" id="UP000247810">
    <property type="component" value="Unassembled WGS sequence"/>
</dbReference>
<feature type="region of interest" description="Disordered" evidence="1">
    <location>
        <begin position="381"/>
        <end position="426"/>
    </location>
</feature>
<sequence length="1043" mass="112089">MPPSAVFSYWRRDHRRSSPSPVSSAIQPSKTSNSPQIPLISNTTTSIPIPGASPGDGVSPQAPSDSHGDLDAAKRNVAIAVAPSNAPDPSTNLAVPTSENETRPHSCPEDRDQDPAIVTQSSYSQSSFAAARSDNSDSDSPKTSSPFRLSLSKGLLASHNLSSDGHSKRSSTPAGHFRFRASPDISPADKTTPSQKDYKYEGAGSRRHGDRDASTEPTHHRSGKTRLHLLNPMSLLARRRSSQLTNLRMEETSKSARNIVPAIPDDYDPRIRGKIVHDFSAPRPRRNLSVAPVLRHEHDRSSLDAGYNGDGKAQGQDQVAPVKEQRKRQTQYSPVFKEHFEDDQKVLQVENKAYLQSSLLTGQAHVDSDPSALPVFARKLPSKLPDQPTTESPSDQTTPKQDSQHNTPAPAPAPAPAPPTNVEDADTIEVIPHQPTGLPKHLKSNASRFSFDMNGVESSAQEKLLEEKHKEKEAARRAKARMDGEEFSDDDLDDMFDDMDDFEEKIPGVNVDADDADEFADFSGPGPAFNRSWIAPGLSPVIASPLPPEISNLQGLQDPAEPEVNQRSSEDRPALMPEQSSPPDAGDYFQSVPVAAEAAASDSVNGPGAANAPQSLQPSQPSQPMDNDDDDDLYFDDGEFGDLTTDDAGEKFDESIFDDETSHLYARKTASQPAAPAPAPAPEQAEDTRQSLDSPDAAAEQDEFASEPGHEGGLRHVPSMASDYRRGSIRTYTHTLENIPNVGSAKAHGGVLSEHNLEAFHNALAQAANDAATNDRFGHTTSVSERSMGQESAAQTMDTPSGLISDDSHLSQTVDMVGFDEVFEDFSYDDTDDFFDDPIIAAANAEALENDDEGIYGQEFGFYAQSHGGCNGELTNGGYFGPRGVEGITRSFSSRGKFCEPSLTPITERSEWSTRNSVISLTAHGAAHSRPLSSPGLAQLVDLGAMDDEMSLSALMKLRRGAWGGSNGSLRSSSGSPPPHLHSSSNRASFISDASPTVYTAPPDAFGQPSATESPVKDGDKFKWPPGATEQRVGLPSAGDRES</sequence>
<evidence type="ECO:0000256" key="1">
    <source>
        <dbReference type="SAM" id="MobiDB-lite"/>
    </source>
</evidence>
<dbReference type="AlphaFoldDB" id="A0A319DGJ0"/>
<dbReference type="VEuPathDB" id="FungiDB:BO71DRAFT_482058"/>
<reference evidence="2 3" key="1">
    <citation type="submission" date="2018-02" db="EMBL/GenBank/DDBJ databases">
        <title>The genomes of Aspergillus section Nigri reveals drivers in fungal speciation.</title>
        <authorList>
            <consortium name="DOE Joint Genome Institute"/>
            <person name="Vesth T.C."/>
            <person name="Nybo J."/>
            <person name="Theobald S."/>
            <person name="Brandl J."/>
            <person name="Frisvad J.C."/>
            <person name="Nielsen K.F."/>
            <person name="Lyhne E.K."/>
            <person name="Kogle M.E."/>
            <person name="Kuo A."/>
            <person name="Riley R."/>
            <person name="Clum A."/>
            <person name="Nolan M."/>
            <person name="Lipzen A."/>
            <person name="Salamov A."/>
            <person name="Henrissat B."/>
            <person name="Wiebenga A."/>
            <person name="De vries R.P."/>
            <person name="Grigoriev I.V."/>
            <person name="Mortensen U.H."/>
            <person name="Andersen M.R."/>
            <person name="Baker S.E."/>
        </authorList>
    </citation>
    <scope>NUCLEOTIDE SEQUENCE [LARGE SCALE GENOMIC DNA]</scope>
    <source>
        <strain evidence="2 3">CBS 707.79</strain>
    </source>
</reference>
<accession>A0A319DGJ0</accession>
<keyword evidence="3" id="KW-1185">Reference proteome</keyword>
<feature type="region of interest" description="Disordered" evidence="1">
    <location>
        <begin position="538"/>
        <end position="722"/>
    </location>
</feature>
<proteinExistence type="predicted"/>
<feature type="region of interest" description="Disordered" evidence="1">
    <location>
        <begin position="297"/>
        <end position="337"/>
    </location>
</feature>
<feature type="compositionally biased region" description="Acidic residues" evidence="1">
    <location>
        <begin position="626"/>
        <end position="647"/>
    </location>
</feature>
<feature type="compositionally biased region" description="Polar residues" evidence="1">
    <location>
        <begin position="988"/>
        <end position="998"/>
    </location>
</feature>
<feature type="region of interest" description="Disordered" evidence="1">
    <location>
        <begin position="1"/>
        <end position="235"/>
    </location>
</feature>
<feature type="compositionally biased region" description="Basic and acidic residues" evidence="1">
    <location>
        <begin position="100"/>
        <end position="114"/>
    </location>
</feature>
<feature type="region of interest" description="Disordered" evidence="1">
    <location>
        <begin position="460"/>
        <end position="498"/>
    </location>
</feature>
<feature type="compositionally biased region" description="Acidic residues" evidence="1">
    <location>
        <begin position="485"/>
        <end position="498"/>
    </location>
</feature>
<protein>
    <submittedName>
        <fullName evidence="2">Uncharacterized protein</fullName>
    </submittedName>
</protein>
<dbReference type="OrthoDB" id="5408302at2759"/>
<feature type="compositionally biased region" description="Low complexity" evidence="1">
    <location>
        <begin position="613"/>
        <end position="624"/>
    </location>
</feature>
<feature type="compositionally biased region" description="Polar residues" evidence="1">
    <location>
        <begin position="87"/>
        <end position="99"/>
    </location>
</feature>
<evidence type="ECO:0000313" key="3">
    <source>
        <dbReference type="Proteomes" id="UP000247810"/>
    </source>
</evidence>
<evidence type="ECO:0000313" key="2">
    <source>
        <dbReference type="EMBL" id="PYH96471.1"/>
    </source>
</evidence>
<feature type="region of interest" description="Disordered" evidence="1">
    <location>
        <begin position="964"/>
        <end position="1043"/>
    </location>
</feature>
<feature type="compositionally biased region" description="Basic and acidic residues" evidence="1">
    <location>
        <begin position="207"/>
        <end position="219"/>
    </location>
</feature>
<feature type="compositionally biased region" description="Pro residues" evidence="1">
    <location>
        <begin position="409"/>
        <end position="419"/>
    </location>
</feature>
<feature type="compositionally biased region" description="Basic and acidic residues" evidence="1">
    <location>
        <begin position="463"/>
        <end position="484"/>
    </location>
</feature>
<feature type="compositionally biased region" description="Low complexity" evidence="1">
    <location>
        <begin position="968"/>
        <end position="987"/>
    </location>
</feature>
<organism evidence="2 3">
    <name type="scientific">Aspergillus ellipticus CBS 707.79</name>
    <dbReference type="NCBI Taxonomy" id="1448320"/>
    <lineage>
        <taxon>Eukaryota</taxon>
        <taxon>Fungi</taxon>
        <taxon>Dikarya</taxon>
        <taxon>Ascomycota</taxon>
        <taxon>Pezizomycotina</taxon>
        <taxon>Eurotiomycetes</taxon>
        <taxon>Eurotiomycetidae</taxon>
        <taxon>Eurotiales</taxon>
        <taxon>Aspergillaceae</taxon>
        <taxon>Aspergillus</taxon>
        <taxon>Aspergillus subgen. Circumdati</taxon>
    </lineage>
</organism>
<feature type="compositionally biased region" description="Low complexity" evidence="1">
    <location>
        <begin position="121"/>
        <end position="133"/>
    </location>
</feature>
<dbReference type="STRING" id="1448320.A0A319DGJ0"/>
<feature type="compositionally biased region" description="Polar residues" evidence="1">
    <location>
        <begin position="18"/>
        <end position="47"/>
    </location>
</feature>
<gene>
    <name evidence="2" type="ORF">BO71DRAFT_482058</name>
</gene>
<name>A0A319DGJ0_9EURO</name>
<dbReference type="EMBL" id="KZ825837">
    <property type="protein sequence ID" value="PYH96471.1"/>
    <property type="molecule type" value="Genomic_DNA"/>
</dbReference>